<evidence type="ECO:0000313" key="3">
    <source>
        <dbReference type="Proteomes" id="UP000321249"/>
    </source>
</evidence>
<keyword evidence="3" id="KW-1185">Reference proteome</keyword>
<dbReference type="InterPro" id="IPR017469">
    <property type="entry name" value="PEP-CTERM_FemAB-rel"/>
</dbReference>
<dbReference type="PANTHER" id="PTHR36174:SF1">
    <property type="entry name" value="LIPID II:GLYCINE GLYCYLTRANSFERASE"/>
    <property type="match status" value="1"/>
</dbReference>
<dbReference type="SUPFAM" id="SSF55729">
    <property type="entry name" value="Acyl-CoA N-acyltransferases (Nat)"/>
    <property type="match status" value="1"/>
</dbReference>
<proteinExistence type="predicted"/>
<dbReference type="Proteomes" id="UP000321249">
    <property type="component" value="Unassembled WGS sequence"/>
</dbReference>
<protein>
    <submittedName>
        <fullName evidence="2">FemAB family PEP-CTERM system-associated protein</fullName>
    </submittedName>
</protein>
<dbReference type="OrthoDB" id="9773932at2"/>
<name>A0A5C6TYQ6_9SPHN</name>
<dbReference type="AlphaFoldDB" id="A0A5C6TYQ6"/>
<dbReference type="InterPro" id="IPR016181">
    <property type="entry name" value="Acyl_CoA_acyltransferase"/>
</dbReference>
<comment type="caution">
    <text evidence="2">The sequence shown here is derived from an EMBL/GenBank/DDBJ whole genome shotgun (WGS) entry which is preliminary data.</text>
</comment>
<dbReference type="Pfam" id="PF13480">
    <property type="entry name" value="Acetyltransf_6"/>
    <property type="match status" value="1"/>
</dbReference>
<sequence length="358" mass="38512">MGPDRRDRRRAGEGAVNAPAVLTLAVRAADPSDAAAEAYVRTHPDATPFHLPQWSRAIAAGTGQRAHLLLAERGGAVRGVLPLTEVRSPLFGSALVSAGFGVDGGILAEDVAARTALAAEAVRLAERLDCPSIELRGGPAPDGWAVETGAYAGFARDLPAGEEAILKAIPRKQRAEVRRALGFGLAVGIGRDLDAHYRAYSESVRNLGTPVFPRALFAATLAEFGEAADILTVSRGGEVLASVFSLYWRGTVYPYWGGGTRAARAARANELMYYELMRHASARGCTRFDFGRSKIGTGAFAFKKNWGFDPEPLSYAHWGGRREVNPLNPKYRMQIALWQRLPLWIANRLGPPIARGLG</sequence>
<reference evidence="2 3" key="1">
    <citation type="journal article" date="2015" name="J. Microbiol.">
        <title>Sphingosinicella ginsenosidimutans sp. nov., with ginsenoside converting activity.</title>
        <authorList>
            <person name="Kim J.K."/>
            <person name="Kang M.S."/>
            <person name="Park S.C."/>
            <person name="Kim K.M."/>
            <person name="Choi K."/>
            <person name="Yoon M.H."/>
            <person name="Im W.T."/>
        </authorList>
    </citation>
    <scope>NUCLEOTIDE SEQUENCE [LARGE SCALE GENOMIC DNA]</scope>
    <source>
        <strain evidence="2 3">BS-11</strain>
    </source>
</reference>
<evidence type="ECO:0000313" key="2">
    <source>
        <dbReference type="EMBL" id="TXC64796.1"/>
    </source>
</evidence>
<accession>A0A5C6TYQ6</accession>
<dbReference type="InterPro" id="IPR038740">
    <property type="entry name" value="BioF2-like_GNAT_dom"/>
</dbReference>
<feature type="domain" description="BioF2-like acetyltransferase" evidence="1">
    <location>
        <begin position="172"/>
        <end position="304"/>
    </location>
</feature>
<dbReference type="EMBL" id="VOQQ01000001">
    <property type="protein sequence ID" value="TXC64796.1"/>
    <property type="molecule type" value="Genomic_DNA"/>
</dbReference>
<organism evidence="2 3">
    <name type="scientific">Allosphingosinicella ginsenosidimutans</name>
    <dbReference type="NCBI Taxonomy" id="1176539"/>
    <lineage>
        <taxon>Bacteria</taxon>
        <taxon>Pseudomonadati</taxon>
        <taxon>Pseudomonadota</taxon>
        <taxon>Alphaproteobacteria</taxon>
        <taxon>Sphingomonadales</taxon>
        <taxon>Sphingomonadaceae</taxon>
        <taxon>Allosphingosinicella</taxon>
    </lineage>
</organism>
<dbReference type="PANTHER" id="PTHR36174">
    <property type="entry name" value="LIPID II:GLYCINE GLYCYLTRANSFERASE"/>
    <property type="match status" value="1"/>
</dbReference>
<gene>
    <name evidence="2" type="ORF">FRZ32_14780</name>
</gene>
<dbReference type="NCBIfam" id="TIGR03019">
    <property type="entry name" value="pepcterm_femAB"/>
    <property type="match status" value="1"/>
</dbReference>
<dbReference type="InterPro" id="IPR050644">
    <property type="entry name" value="PG_Glycine_Bridge_Synth"/>
</dbReference>
<evidence type="ECO:0000259" key="1">
    <source>
        <dbReference type="Pfam" id="PF13480"/>
    </source>
</evidence>
<dbReference type="Gene3D" id="3.40.630.30">
    <property type="match status" value="1"/>
</dbReference>